<reference evidence="1 2" key="1">
    <citation type="submission" date="2013-02" db="EMBL/GenBank/DDBJ databases">
        <title>Draft Genome Sequence of Streptomyces aurantiacus, Which Produces Setomimycin.</title>
        <authorList>
            <person name="Gruening B.A."/>
            <person name="Praeg A."/>
            <person name="Erxleben A."/>
            <person name="Guenther S."/>
            <person name="Mueller M."/>
        </authorList>
    </citation>
    <scope>NUCLEOTIDE SEQUENCE [LARGE SCALE GENOMIC DNA]</scope>
    <source>
        <strain evidence="1 2">JA 4570</strain>
    </source>
</reference>
<gene>
    <name evidence="1" type="ORF">STRAU_0026</name>
</gene>
<evidence type="ECO:0000313" key="1">
    <source>
        <dbReference type="EMBL" id="EPH46860.1"/>
    </source>
</evidence>
<dbReference type="Proteomes" id="UP000014629">
    <property type="component" value="Unassembled WGS sequence"/>
</dbReference>
<dbReference type="PATRIC" id="fig|1286094.4.peg.24"/>
<keyword evidence="2" id="KW-1185">Reference proteome</keyword>
<comment type="caution">
    <text evidence="1">The sequence shown here is derived from an EMBL/GenBank/DDBJ whole genome shotgun (WGS) entry which is preliminary data.</text>
</comment>
<protein>
    <submittedName>
        <fullName evidence="1">Uncharacterized protein</fullName>
    </submittedName>
</protein>
<name>S4A7U1_9ACTN</name>
<organism evidence="1 2">
    <name type="scientific">Streptomyces aurantiacus JA 4570</name>
    <dbReference type="NCBI Taxonomy" id="1286094"/>
    <lineage>
        <taxon>Bacteria</taxon>
        <taxon>Bacillati</taxon>
        <taxon>Actinomycetota</taxon>
        <taxon>Actinomycetes</taxon>
        <taxon>Kitasatosporales</taxon>
        <taxon>Streptomycetaceae</taxon>
        <taxon>Streptomyces</taxon>
        <taxon>Streptomyces aurantiacus group</taxon>
    </lineage>
</organism>
<proteinExistence type="predicted"/>
<dbReference type="AlphaFoldDB" id="S4A7U1"/>
<accession>S4A7U1</accession>
<sequence>MELQRLTGVRLGVWLGAPGESGDARAERLEFLADVMLGIDEGERHRAGEKAKAARVAELHRVVLDEPVDGPTLLFRHAHGDPEDWSAADFDAFENIARTTQLSREREREPVVVVEEIPALLPVGHAAAVREALAGVWAA</sequence>
<evidence type="ECO:0000313" key="2">
    <source>
        <dbReference type="Proteomes" id="UP000014629"/>
    </source>
</evidence>
<dbReference type="EMBL" id="AOPZ01000003">
    <property type="protein sequence ID" value="EPH46860.1"/>
    <property type="molecule type" value="Genomic_DNA"/>
</dbReference>